<dbReference type="AlphaFoldDB" id="A0A0F9BLL6"/>
<feature type="domain" description="Uroporphyrinogen decarboxylase (URO-D)" evidence="1">
    <location>
        <begin position="109"/>
        <end position="363"/>
    </location>
</feature>
<dbReference type="InterPro" id="IPR000257">
    <property type="entry name" value="Uroporphyrinogen_deCOase"/>
</dbReference>
<dbReference type="GO" id="GO:0004853">
    <property type="term" value="F:uroporphyrinogen decarboxylase activity"/>
    <property type="evidence" value="ECO:0007669"/>
    <property type="project" value="InterPro"/>
</dbReference>
<gene>
    <name evidence="2" type="ORF">LCGC14_2512770</name>
</gene>
<evidence type="ECO:0000313" key="2">
    <source>
        <dbReference type="EMBL" id="KKL14727.1"/>
    </source>
</evidence>
<dbReference type="InterPro" id="IPR052024">
    <property type="entry name" value="Methanogen_methyltrans"/>
</dbReference>
<dbReference type="InterPro" id="IPR038071">
    <property type="entry name" value="UROD/MetE-like_sf"/>
</dbReference>
<proteinExistence type="predicted"/>
<dbReference type="EMBL" id="LAZR01040344">
    <property type="protein sequence ID" value="KKL14727.1"/>
    <property type="molecule type" value="Genomic_DNA"/>
</dbReference>
<dbReference type="Pfam" id="PF01208">
    <property type="entry name" value="URO-D"/>
    <property type="match status" value="1"/>
</dbReference>
<accession>A0A0F9BLL6</accession>
<name>A0A0F9BLL6_9ZZZZ</name>
<comment type="caution">
    <text evidence="2">The sequence shown here is derived from an EMBL/GenBank/DDBJ whole genome shotgun (WGS) entry which is preliminary data.</text>
</comment>
<dbReference type="GO" id="GO:0006779">
    <property type="term" value="P:porphyrin-containing compound biosynthetic process"/>
    <property type="evidence" value="ECO:0007669"/>
    <property type="project" value="InterPro"/>
</dbReference>
<evidence type="ECO:0000259" key="1">
    <source>
        <dbReference type="Pfam" id="PF01208"/>
    </source>
</evidence>
<organism evidence="2">
    <name type="scientific">marine sediment metagenome</name>
    <dbReference type="NCBI Taxonomy" id="412755"/>
    <lineage>
        <taxon>unclassified sequences</taxon>
        <taxon>metagenomes</taxon>
        <taxon>ecological metagenomes</taxon>
    </lineage>
</organism>
<dbReference type="PANTHER" id="PTHR47099:SF1">
    <property type="entry name" value="METHYLCOBAMIDE:COM METHYLTRANSFERASE MTBA"/>
    <property type="match status" value="1"/>
</dbReference>
<dbReference type="PANTHER" id="PTHR47099">
    <property type="entry name" value="METHYLCOBAMIDE:COM METHYLTRANSFERASE MTBA"/>
    <property type="match status" value="1"/>
</dbReference>
<sequence>MTSLQRMMAAVHGEPFDMYPFINPYPGWSMMPHWPDMLGLTFLHLSHGTDSERLRCYGAFHDLLGLDWIPIPEGPTGQDKRYRIETEENVPVLVDKIENTRTRYDEFPKDEPVTECKFTSAQQVESLPSPLTAEEMLKGDSFDITGKLIPEYGDTVFLMAAHMAPFATCYYTLGFNKLYEAFASDHKLLYAVLERHTEHLIQRAKALARLGVHGMRINDFFCSAELISEKDYLRFAFPYEQRVIRAMRDEGLVAILEFLGWVEPRLPHIARLDVNCLQTESSLKGYRNDVATYRKVLGEEVCIFGNSLIRQVIEQGSEDVWRKDALEQAKGVGRERRYAICAGSPTTLATTPKRLRRFGEFTRNVLDQAVPPRGFHRKRTKPCFNRRTK</sequence>
<protein>
    <recommendedName>
        <fullName evidence="1">Uroporphyrinogen decarboxylase (URO-D) domain-containing protein</fullName>
    </recommendedName>
</protein>
<reference evidence="2" key="1">
    <citation type="journal article" date="2015" name="Nature">
        <title>Complex archaea that bridge the gap between prokaryotes and eukaryotes.</title>
        <authorList>
            <person name="Spang A."/>
            <person name="Saw J.H."/>
            <person name="Jorgensen S.L."/>
            <person name="Zaremba-Niedzwiedzka K."/>
            <person name="Martijn J."/>
            <person name="Lind A.E."/>
            <person name="van Eijk R."/>
            <person name="Schleper C."/>
            <person name="Guy L."/>
            <person name="Ettema T.J."/>
        </authorList>
    </citation>
    <scope>NUCLEOTIDE SEQUENCE</scope>
</reference>
<dbReference type="SUPFAM" id="SSF51726">
    <property type="entry name" value="UROD/MetE-like"/>
    <property type="match status" value="1"/>
</dbReference>
<dbReference type="Gene3D" id="3.20.20.210">
    <property type="match status" value="1"/>
</dbReference>